<evidence type="ECO:0000256" key="2">
    <source>
        <dbReference type="SAM" id="MobiDB-lite"/>
    </source>
</evidence>
<feature type="region of interest" description="Disordered" evidence="2">
    <location>
        <begin position="14"/>
        <end position="153"/>
    </location>
</feature>
<evidence type="ECO:0000313" key="4">
    <source>
        <dbReference type="EMBL" id="GAA48994.1"/>
    </source>
</evidence>
<keyword evidence="1" id="KW-0175">Coiled coil</keyword>
<feature type="compositionally biased region" description="Low complexity" evidence="2">
    <location>
        <begin position="62"/>
        <end position="82"/>
    </location>
</feature>
<sequence length="277" mass="29559">MLYGGPLGTYLSGLSTSSGTSGHGTSLSPSNAYNSSSTPTSYLGSGIRRSNSRYRSTGVGPGSTLSPSPSSSSAATGLTSLSNYYTPQLRRKYGAPETDPPKSTGRYSSRTQPRTSTSPATSSTTSPTSTSTGLFHYSRWSPSKTSSPGSYVGSSIGTSASWNADLNTVSSGGGAGGGSISTTVDYKRLYEAEKLATDELRNEVMAAQKETRDLQERIEAAKQSRSMSGAHQRKIERRISECEEELKTLEKLRAESEKLRAEHRALVRVVARLNREK</sequence>
<dbReference type="GO" id="GO:0019901">
    <property type="term" value="F:protein kinase binding"/>
    <property type="evidence" value="ECO:0007669"/>
    <property type="project" value="InterPro"/>
</dbReference>
<name>G7Y7Q9_CLOSI</name>
<evidence type="ECO:0000256" key="1">
    <source>
        <dbReference type="SAM" id="Coils"/>
    </source>
</evidence>
<dbReference type="AlphaFoldDB" id="G7Y7Q9"/>
<feature type="domain" description="cGMP-dependent protein kinase interacting" evidence="3">
    <location>
        <begin position="185"/>
        <end position="274"/>
    </location>
</feature>
<feature type="compositionally biased region" description="Low complexity" evidence="2">
    <location>
        <begin position="108"/>
        <end position="132"/>
    </location>
</feature>
<evidence type="ECO:0000313" key="5">
    <source>
        <dbReference type="Proteomes" id="UP000008909"/>
    </source>
</evidence>
<proteinExistence type="predicted"/>
<feature type="compositionally biased region" description="Polar residues" evidence="2">
    <location>
        <begin position="140"/>
        <end position="153"/>
    </location>
</feature>
<accession>G7Y7Q9</accession>
<evidence type="ECO:0000259" key="3">
    <source>
        <dbReference type="Pfam" id="PF15898"/>
    </source>
</evidence>
<feature type="compositionally biased region" description="Low complexity" evidence="2">
    <location>
        <begin position="14"/>
        <end position="42"/>
    </location>
</feature>
<dbReference type="EMBL" id="DF142923">
    <property type="protein sequence ID" value="GAA48994.1"/>
    <property type="molecule type" value="Genomic_DNA"/>
</dbReference>
<reference key="2">
    <citation type="submission" date="2011-10" db="EMBL/GenBank/DDBJ databases">
        <title>The genome and transcriptome sequence of Clonorchis sinensis provide insights into the carcinogenic liver fluke.</title>
        <authorList>
            <person name="Wang X."/>
            <person name="Huang Y."/>
            <person name="Chen W."/>
            <person name="Liu H."/>
            <person name="Guo L."/>
            <person name="Chen Y."/>
            <person name="Luo F."/>
            <person name="Zhou W."/>
            <person name="Sun J."/>
            <person name="Mao Q."/>
            <person name="Liang P."/>
            <person name="Zhou C."/>
            <person name="Tian Y."/>
            <person name="Men J."/>
            <person name="Lv X."/>
            <person name="Huang L."/>
            <person name="Zhou J."/>
            <person name="Hu Y."/>
            <person name="Li R."/>
            <person name="Zhang F."/>
            <person name="Lei H."/>
            <person name="Li X."/>
            <person name="Hu X."/>
            <person name="Liang C."/>
            <person name="Xu J."/>
            <person name="Wu Z."/>
            <person name="Yu X."/>
        </authorList>
    </citation>
    <scope>NUCLEOTIDE SEQUENCE</scope>
    <source>
        <strain>Henan</strain>
    </source>
</reference>
<reference evidence="4" key="1">
    <citation type="journal article" date="2011" name="Genome Biol.">
        <title>The draft genome of the carcinogenic human liver fluke Clonorchis sinensis.</title>
        <authorList>
            <person name="Wang X."/>
            <person name="Chen W."/>
            <person name="Huang Y."/>
            <person name="Sun J."/>
            <person name="Men J."/>
            <person name="Liu H."/>
            <person name="Luo F."/>
            <person name="Guo L."/>
            <person name="Lv X."/>
            <person name="Deng C."/>
            <person name="Zhou C."/>
            <person name="Fan Y."/>
            <person name="Li X."/>
            <person name="Huang L."/>
            <person name="Hu Y."/>
            <person name="Liang C."/>
            <person name="Hu X."/>
            <person name="Xu J."/>
            <person name="Yu X."/>
        </authorList>
    </citation>
    <scope>NUCLEOTIDE SEQUENCE [LARGE SCALE GENOMIC DNA]</scope>
    <source>
        <strain evidence="4">Henan</strain>
    </source>
</reference>
<dbReference type="Proteomes" id="UP000008909">
    <property type="component" value="Unassembled WGS sequence"/>
</dbReference>
<feature type="coiled-coil region" evidence="1">
    <location>
        <begin position="190"/>
        <end position="276"/>
    </location>
</feature>
<gene>
    <name evidence="4" type="ORF">CLF_102356</name>
</gene>
<dbReference type="InterPro" id="IPR031775">
    <property type="entry name" value="PRKG1_interact"/>
</dbReference>
<organism evidence="4 5">
    <name type="scientific">Clonorchis sinensis</name>
    <name type="common">Chinese liver fluke</name>
    <dbReference type="NCBI Taxonomy" id="79923"/>
    <lineage>
        <taxon>Eukaryota</taxon>
        <taxon>Metazoa</taxon>
        <taxon>Spiralia</taxon>
        <taxon>Lophotrochozoa</taxon>
        <taxon>Platyhelminthes</taxon>
        <taxon>Trematoda</taxon>
        <taxon>Digenea</taxon>
        <taxon>Opisthorchiida</taxon>
        <taxon>Opisthorchiata</taxon>
        <taxon>Opisthorchiidae</taxon>
        <taxon>Clonorchis</taxon>
    </lineage>
</organism>
<protein>
    <submittedName>
        <fullName evidence="4">Heart-specific myosin light chain phosphatase small subunit</fullName>
    </submittedName>
</protein>
<dbReference type="Pfam" id="PF15898">
    <property type="entry name" value="PRKG1_interact"/>
    <property type="match status" value="1"/>
</dbReference>
<keyword evidence="5" id="KW-1185">Reference proteome</keyword>